<dbReference type="GO" id="GO:0006396">
    <property type="term" value="P:RNA processing"/>
    <property type="evidence" value="ECO:0007669"/>
    <property type="project" value="UniProtKB-ARBA"/>
</dbReference>
<proteinExistence type="predicted"/>
<comment type="caution">
    <text evidence="5">The sequence shown here is derived from an EMBL/GenBank/DDBJ whole genome shotgun (WGS) entry which is preliminary data.</text>
</comment>
<dbReference type="GO" id="GO:0003723">
    <property type="term" value="F:RNA binding"/>
    <property type="evidence" value="ECO:0007669"/>
    <property type="project" value="InterPro"/>
</dbReference>
<feature type="domain" description="Pseudouridine synthase RsuA/RluA-like" evidence="4">
    <location>
        <begin position="14"/>
        <end position="172"/>
    </location>
</feature>
<dbReference type="CDD" id="cd02869">
    <property type="entry name" value="PseudoU_synth_RluA_like"/>
    <property type="match status" value="1"/>
</dbReference>
<evidence type="ECO:0000256" key="2">
    <source>
        <dbReference type="ARBA" id="ARBA00031870"/>
    </source>
</evidence>
<reference evidence="5" key="1">
    <citation type="submission" date="2020-10" db="EMBL/GenBank/DDBJ databases">
        <authorList>
            <person name="Gilroy R."/>
        </authorList>
    </citation>
    <scope>NUCLEOTIDE SEQUENCE</scope>
    <source>
        <strain evidence="5">1063</strain>
    </source>
</reference>
<dbReference type="EMBL" id="DVMN01000107">
    <property type="protein sequence ID" value="HIU21753.1"/>
    <property type="molecule type" value="Genomic_DNA"/>
</dbReference>
<evidence type="ECO:0000259" key="4">
    <source>
        <dbReference type="Pfam" id="PF00849"/>
    </source>
</evidence>
<dbReference type="Gene3D" id="3.30.2350.10">
    <property type="entry name" value="Pseudouridine synthase"/>
    <property type="match status" value="1"/>
</dbReference>
<dbReference type="InterPro" id="IPR020103">
    <property type="entry name" value="PsdUridine_synth_cat_dom_sf"/>
</dbReference>
<gene>
    <name evidence="5" type="ORF">IAD51_05945</name>
</gene>
<reference evidence="5" key="2">
    <citation type="journal article" date="2021" name="PeerJ">
        <title>Extensive microbial diversity within the chicken gut microbiome revealed by metagenomics and culture.</title>
        <authorList>
            <person name="Gilroy R."/>
            <person name="Ravi A."/>
            <person name="Getino M."/>
            <person name="Pursley I."/>
            <person name="Horton D.L."/>
            <person name="Alikhan N.F."/>
            <person name="Baker D."/>
            <person name="Gharbi K."/>
            <person name="Hall N."/>
            <person name="Watson M."/>
            <person name="Adriaenssens E.M."/>
            <person name="Foster-Nyarko E."/>
            <person name="Jarju S."/>
            <person name="Secka A."/>
            <person name="Antonio M."/>
            <person name="Oren A."/>
            <person name="Chaudhuri R.R."/>
            <person name="La Ragione R."/>
            <person name="Hildebrand F."/>
            <person name="Pallen M.J."/>
        </authorList>
    </citation>
    <scope>NUCLEOTIDE SEQUENCE</scope>
    <source>
        <strain evidence="5">1063</strain>
    </source>
</reference>
<evidence type="ECO:0000313" key="6">
    <source>
        <dbReference type="Proteomes" id="UP000824088"/>
    </source>
</evidence>
<evidence type="ECO:0000256" key="1">
    <source>
        <dbReference type="ARBA" id="ARBA00000073"/>
    </source>
</evidence>
<dbReference type="Proteomes" id="UP000824088">
    <property type="component" value="Unassembled WGS sequence"/>
</dbReference>
<dbReference type="SUPFAM" id="SSF55120">
    <property type="entry name" value="Pseudouridine synthase"/>
    <property type="match status" value="1"/>
</dbReference>
<accession>A0A9D1HU51</accession>
<dbReference type="GO" id="GO:0140098">
    <property type="term" value="F:catalytic activity, acting on RNA"/>
    <property type="evidence" value="ECO:0007669"/>
    <property type="project" value="UniProtKB-ARBA"/>
</dbReference>
<dbReference type="PANTHER" id="PTHR21600">
    <property type="entry name" value="MITOCHONDRIAL RNA PSEUDOURIDINE SYNTHASE"/>
    <property type="match status" value="1"/>
</dbReference>
<name>A0A9D1HU51_9FIRM</name>
<dbReference type="AlphaFoldDB" id="A0A9D1HU51"/>
<sequence>MNYKDLKILYEDNHILVTVKPYGVPVQADASGDPDMLTLLKDYLVEKYNKPGEAYLGLVHRLDRPTGGVMVFAKTSKAAARLSEAIRNGEVEKRYLTVVEGAPRFKSDKLRCWLKKFPDQNMVKMVPELTEGAKYAELDYKQLAHDKTRNISLLSVNLITGRGHQIRVQMAANGTPILGDARYGHGERLKLPLCLWAAELRFVHPVGGNTMDFRVYPPDTVPWNLFDIEQYLGVNIKNV</sequence>
<evidence type="ECO:0000313" key="5">
    <source>
        <dbReference type="EMBL" id="HIU21753.1"/>
    </source>
</evidence>
<dbReference type="InterPro" id="IPR006145">
    <property type="entry name" value="PsdUridine_synth_RsuA/RluA"/>
</dbReference>
<organism evidence="5 6">
    <name type="scientific">Candidatus Limadaptatus stercorigallinarum</name>
    <dbReference type="NCBI Taxonomy" id="2840845"/>
    <lineage>
        <taxon>Bacteria</taxon>
        <taxon>Bacillati</taxon>
        <taxon>Bacillota</taxon>
        <taxon>Clostridia</taxon>
        <taxon>Eubacteriales</taxon>
        <taxon>Candidatus Limadaptatus</taxon>
    </lineage>
</organism>
<evidence type="ECO:0000256" key="3">
    <source>
        <dbReference type="ARBA" id="ARBA00033164"/>
    </source>
</evidence>
<dbReference type="GO" id="GO:0009982">
    <property type="term" value="F:pseudouridine synthase activity"/>
    <property type="evidence" value="ECO:0007669"/>
    <property type="project" value="InterPro"/>
</dbReference>
<dbReference type="GO" id="GO:0001522">
    <property type="term" value="P:pseudouridine synthesis"/>
    <property type="evidence" value="ECO:0007669"/>
    <property type="project" value="InterPro"/>
</dbReference>
<comment type="catalytic activity">
    <reaction evidence="1">
        <text>a uridine in RNA = a pseudouridine in RNA</text>
        <dbReference type="Rhea" id="RHEA:48348"/>
        <dbReference type="Rhea" id="RHEA-COMP:12068"/>
        <dbReference type="Rhea" id="RHEA-COMP:12069"/>
        <dbReference type="ChEBI" id="CHEBI:65314"/>
        <dbReference type="ChEBI" id="CHEBI:65315"/>
    </reaction>
</comment>
<dbReference type="Pfam" id="PF00849">
    <property type="entry name" value="PseudoU_synth_2"/>
    <property type="match status" value="1"/>
</dbReference>
<protein>
    <recommendedName>
        <fullName evidence="2">RNA pseudouridylate synthase</fullName>
    </recommendedName>
    <alternativeName>
        <fullName evidence="3">RNA-uridine isomerase</fullName>
    </alternativeName>
</protein>
<dbReference type="InterPro" id="IPR050188">
    <property type="entry name" value="RluA_PseudoU_synthase"/>
</dbReference>